<evidence type="ECO:0000259" key="5">
    <source>
        <dbReference type="PROSITE" id="PS51767"/>
    </source>
</evidence>
<feature type="region of interest" description="Disordered" evidence="2">
    <location>
        <begin position="643"/>
        <end position="843"/>
    </location>
</feature>
<evidence type="ECO:0000256" key="1">
    <source>
        <dbReference type="ARBA" id="ARBA00007447"/>
    </source>
</evidence>
<comment type="caution">
    <text evidence="6">The sequence shown here is derived from an EMBL/GenBank/DDBJ whole genome shotgun (WGS) entry which is preliminary data.</text>
</comment>
<keyword evidence="4" id="KW-0732">Signal</keyword>
<feature type="compositionally biased region" description="Basic and acidic residues" evidence="2">
    <location>
        <begin position="684"/>
        <end position="694"/>
    </location>
</feature>
<dbReference type="AlphaFoldDB" id="A0A1Y1UIR6"/>
<organism evidence="6 7">
    <name type="scientific">Kockovaella imperatae</name>
    <dbReference type="NCBI Taxonomy" id="4999"/>
    <lineage>
        <taxon>Eukaryota</taxon>
        <taxon>Fungi</taxon>
        <taxon>Dikarya</taxon>
        <taxon>Basidiomycota</taxon>
        <taxon>Agaricomycotina</taxon>
        <taxon>Tremellomycetes</taxon>
        <taxon>Tremellales</taxon>
        <taxon>Cuniculitremaceae</taxon>
        <taxon>Kockovaella</taxon>
    </lineage>
</organism>
<feature type="region of interest" description="Disordered" evidence="2">
    <location>
        <begin position="538"/>
        <end position="560"/>
    </location>
</feature>
<keyword evidence="3" id="KW-0472">Membrane</keyword>
<dbReference type="InterPro" id="IPR033121">
    <property type="entry name" value="PEPTIDASE_A1"/>
</dbReference>
<evidence type="ECO:0000256" key="3">
    <source>
        <dbReference type="SAM" id="Phobius"/>
    </source>
</evidence>
<feature type="transmembrane region" description="Helical" evidence="3">
    <location>
        <begin position="430"/>
        <end position="451"/>
    </location>
</feature>
<dbReference type="RefSeq" id="XP_021871424.1">
    <property type="nucleotide sequence ID" value="XM_022015856.1"/>
</dbReference>
<keyword evidence="3" id="KW-1133">Transmembrane helix</keyword>
<dbReference type="Pfam" id="PF00026">
    <property type="entry name" value="Asp"/>
    <property type="match status" value="1"/>
</dbReference>
<keyword evidence="7" id="KW-1185">Reference proteome</keyword>
<feature type="chain" id="PRO_5012078761" evidence="4">
    <location>
        <begin position="31"/>
        <end position="843"/>
    </location>
</feature>
<comment type="similarity">
    <text evidence="1">Belongs to the peptidase A1 family.</text>
</comment>
<protein>
    <submittedName>
        <fullName evidence="6">Aspartic peptidase domain-containing protein</fullName>
    </submittedName>
</protein>
<dbReference type="GO" id="GO:0004190">
    <property type="term" value="F:aspartic-type endopeptidase activity"/>
    <property type="evidence" value="ECO:0007669"/>
    <property type="project" value="InterPro"/>
</dbReference>
<reference evidence="6 7" key="1">
    <citation type="submission" date="2017-03" db="EMBL/GenBank/DDBJ databases">
        <title>Widespread Adenine N6-methylation of Active Genes in Fungi.</title>
        <authorList>
            <consortium name="DOE Joint Genome Institute"/>
            <person name="Mondo S.J."/>
            <person name="Dannebaum R.O."/>
            <person name="Kuo R.C."/>
            <person name="Louie K.B."/>
            <person name="Bewick A.J."/>
            <person name="Labutti K."/>
            <person name="Haridas S."/>
            <person name="Kuo A."/>
            <person name="Salamov A."/>
            <person name="Ahrendt S.R."/>
            <person name="Lau R."/>
            <person name="Bowen B.P."/>
            <person name="Lipzen A."/>
            <person name="Sullivan W."/>
            <person name="Andreopoulos W.B."/>
            <person name="Clum A."/>
            <person name="Lindquist E."/>
            <person name="Daum C."/>
            <person name="Northen T.R."/>
            <person name="Ramamoorthy G."/>
            <person name="Schmitz R.J."/>
            <person name="Gryganskyi A."/>
            <person name="Culley D."/>
            <person name="Magnuson J."/>
            <person name="James T.Y."/>
            <person name="O'Malley M.A."/>
            <person name="Stajich J.E."/>
            <person name="Spatafora J.W."/>
            <person name="Visel A."/>
            <person name="Grigoriev I.V."/>
        </authorList>
    </citation>
    <scope>NUCLEOTIDE SEQUENCE [LARGE SCALE GENOMIC DNA]</scope>
    <source>
        <strain evidence="6 7">NRRL Y-17943</strain>
    </source>
</reference>
<feature type="domain" description="Peptidase A1" evidence="5">
    <location>
        <begin position="53"/>
        <end position="408"/>
    </location>
</feature>
<dbReference type="SUPFAM" id="SSF50630">
    <property type="entry name" value="Acid proteases"/>
    <property type="match status" value="1"/>
</dbReference>
<dbReference type="GeneID" id="33557665"/>
<keyword evidence="3" id="KW-0812">Transmembrane</keyword>
<evidence type="ECO:0000256" key="2">
    <source>
        <dbReference type="SAM" id="MobiDB-lite"/>
    </source>
</evidence>
<name>A0A1Y1UIR6_9TREE</name>
<evidence type="ECO:0000313" key="7">
    <source>
        <dbReference type="Proteomes" id="UP000193218"/>
    </source>
</evidence>
<dbReference type="PANTHER" id="PTHR47966:SF51">
    <property type="entry name" value="BETA-SITE APP-CLEAVING ENZYME, ISOFORM A-RELATED"/>
    <property type="match status" value="1"/>
</dbReference>
<evidence type="ECO:0000313" key="6">
    <source>
        <dbReference type="EMBL" id="ORX37386.1"/>
    </source>
</evidence>
<dbReference type="PROSITE" id="PS51767">
    <property type="entry name" value="PEPTIDASE_A1"/>
    <property type="match status" value="1"/>
</dbReference>
<dbReference type="EMBL" id="NBSH01000006">
    <property type="protein sequence ID" value="ORX37386.1"/>
    <property type="molecule type" value="Genomic_DNA"/>
</dbReference>
<dbReference type="InterPro" id="IPR001461">
    <property type="entry name" value="Aspartic_peptidase_A1"/>
</dbReference>
<evidence type="ECO:0000256" key="4">
    <source>
        <dbReference type="SAM" id="SignalP"/>
    </source>
</evidence>
<dbReference type="OrthoDB" id="2563011at2759"/>
<feature type="signal peptide" evidence="4">
    <location>
        <begin position="1"/>
        <end position="30"/>
    </location>
</feature>
<dbReference type="PANTHER" id="PTHR47966">
    <property type="entry name" value="BETA-SITE APP-CLEAVING ENZYME, ISOFORM A-RELATED"/>
    <property type="match status" value="1"/>
</dbReference>
<feature type="compositionally biased region" description="Polar residues" evidence="2">
    <location>
        <begin position="664"/>
        <end position="675"/>
    </location>
</feature>
<accession>A0A1Y1UIR6</accession>
<dbReference type="STRING" id="4999.A0A1Y1UIR6"/>
<dbReference type="InterPro" id="IPR021109">
    <property type="entry name" value="Peptidase_aspartic_dom_sf"/>
</dbReference>
<proteinExistence type="inferred from homology"/>
<feature type="compositionally biased region" description="Polar residues" evidence="2">
    <location>
        <begin position="790"/>
        <end position="801"/>
    </location>
</feature>
<gene>
    <name evidence="6" type="ORF">BD324DRAFT_625954</name>
</gene>
<dbReference type="InParanoid" id="A0A1Y1UIR6"/>
<dbReference type="Gene3D" id="2.40.70.10">
    <property type="entry name" value="Acid Proteases"/>
    <property type="match status" value="2"/>
</dbReference>
<sequence>MRIPANISYPTCRPLILIFLLLSSYHLTFAADRDRLGDFYTSIPLYRSGSGTNVIPVGVGTSPQFVNLTLTTNSEFVLIAGGGCDDCVEHGNVYSSSSSASYDPGSQDLIYTMIYPIGSADTLEFAGSLGRDILRDPRGDVNTPRPIASVNKITRDSLPTSNAIVRAGSQQLAITGEDVTLSDGTSGFWGLGVYQDEPSLSILPSMLDSTNDGVPENNQTYYTVGFNISSYQSGNDVQAGTIHWGGVPMGTYVGDFNWIQPDTTKGGSWAIAVERMRVEGKVVDLSNLYGTLDPGYDSILVPTAIAEQFYAGVDGATRDARDATRWNLPCEANISMTITISGREFNVERRELVQPREVSGISCWGSVVAWHNGSVAESLGEIRLGTPFMSGVYTALFYEPGGQLVGIAGKPGTVNDFNVRPDSGGPNTKLAGILIGVLLPILILIFVGLYARNRDSFQSRWYRAIRRQHRFQTNAVIRGATLPPMMPPPLHPMHPGMMPHPPIGPGMPPPFMPPGGPMAPYGSGPGATYSHPWAPPPYQSSPHQHARMHPGAAPLSPGDQMPRAVDATPAGYYSPRTRPVSQPIIPAIVRSPPQNELQASHTPNSHHRHLSLPVLVSQNQPPIPPESSRTVRWGQGSKIGRANAQQVGGGYADEVDSRVPVAPQGSNYDPQTKTTPPAIGAKAADSRPSKRYDDWLNSYSGPGQGGDQPYPRRPAHWSRPQYPHLGSNDKKFMSAGSQPLPIPPSRSFEQRQPPPPPSRSSQFLSWRKEKMRHLPHGASEFGVIGRSENEVTADNGESNGMSDKRGWRPRRLGRGRGGSEQVSGLGGAPGVIPGAHSTGQWYS</sequence>
<dbReference type="GO" id="GO:0006508">
    <property type="term" value="P:proteolysis"/>
    <property type="evidence" value="ECO:0007669"/>
    <property type="project" value="InterPro"/>
</dbReference>
<dbReference type="Proteomes" id="UP000193218">
    <property type="component" value="Unassembled WGS sequence"/>
</dbReference>